<dbReference type="AlphaFoldDB" id="A0A3M2L5I7"/>
<feature type="transmembrane region" description="Helical" evidence="7">
    <location>
        <begin position="21"/>
        <end position="40"/>
    </location>
</feature>
<evidence type="ECO:0000313" key="9">
    <source>
        <dbReference type="Proteomes" id="UP000279275"/>
    </source>
</evidence>
<dbReference type="PRINTS" id="PR00783">
    <property type="entry name" value="MINTRINSICP"/>
</dbReference>
<dbReference type="PANTHER" id="PTHR45724">
    <property type="entry name" value="AQUAPORIN NIP2-1"/>
    <property type="match status" value="1"/>
</dbReference>
<dbReference type="SUPFAM" id="SSF81338">
    <property type="entry name" value="Aquaporin-like"/>
    <property type="match status" value="1"/>
</dbReference>
<dbReference type="OrthoDB" id="9807293at2"/>
<evidence type="ECO:0000256" key="5">
    <source>
        <dbReference type="ARBA" id="ARBA00023136"/>
    </source>
</evidence>
<evidence type="ECO:0000256" key="1">
    <source>
        <dbReference type="ARBA" id="ARBA00004141"/>
    </source>
</evidence>
<proteinExistence type="inferred from homology"/>
<dbReference type="PROSITE" id="PS00221">
    <property type="entry name" value="MIP"/>
    <property type="match status" value="1"/>
</dbReference>
<evidence type="ECO:0000256" key="7">
    <source>
        <dbReference type="SAM" id="Phobius"/>
    </source>
</evidence>
<dbReference type="PANTHER" id="PTHR45724:SF13">
    <property type="entry name" value="AQUAPORIN NIP1-1-RELATED"/>
    <property type="match status" value="1"/>
</dbReference>
<keyword evidence="9" id="KW-1185">Reference proteome</keyword>
<feature type="transmembrane region" description="Helical" evidence="7">
    <location>
        <begin position="134"/>
        <end position="155"/>
    </location>
</feature>
<comment type="caution">
    <text evidence="8">The sequence shown here is derived from an EMBL/GenBank/DDBJ whole genome shotgun (WGS) entry which is preliminary data.</text>
</comment>
<keyword evidence="2 6" id="KW-0813">Transport</keyword>
<evidence type="ECO:0000256" key="2">
    <source>
        <dbReference type="ARBA" id="ARBA00022448"/>
    </source>
</evidence>
<keyword evidence="3 6" id="KW-0812">Transmembrane</keyword>
<dbReference type="InterPro" id="IPR000425">
    <property type="entry name" value="MIP"/>
</dbReference>
<dbReference type="EMBL" id="RFFH01000004">
    <property type="protein sequence ID" value="RMI32919.1"/>
    <property type="molecule type" value="Genomic_DNA"/>
</dbReference>
<sequence length="235" mass="23879">MSDSQTDAPTKFPSTAARLGAETLGTFWLVLGGCGAVVFFGGAERVAVSLAFGLTVLTGAYALGHISGAHFNPAVTVGLATARRFGWQNVPGYVAAQVVGATLGGLAILIIAKGQSGFVAKGHMATNGWGGDNYSLWAVIIAEILLTAMFLYVILGVTSPRATPATAGVTIGLALTLIHLVSIPIDGTSVNPARSLGVAWFGGGHALAQVWVFLVAPLVGAILAGVTHKLITGED</sequence>
<dbReference type="Pfam" id="PF00230">
    <property type="entry name" value="MIP"/>
    <property type="match status" value="1"/>
</dbReference>
<name>A0A3M2L5I7_9NOCA</name>
<dbReference type="Gene3D" id="1.20.1080.10">
    <property type="entry name" value="Glycerol uptake facilitator protein"/>
    <property type="match status" value="1"/>
</dbReference>
<evidence type="ECO:0000313" key="8">
    <source>
        <dbReference type="EMBL" id="RMI32919.1"/>
    </source>
</evidence>
<evidence type="ECO:0000256" key="6">
    <source>
        <dbReference type="RuleBase" id="RU000477"/>
    </source>
</evidence>
<comment type="subcellular location">
    <subcellularLocation>
        <location evidence="1">Membrane</location>
        <topology evidence="1">Multi-pass membrane protein</topology>
    </subcellularLocation>
</comment>
<organism evidence="8 9">
    <name type="scientific">Nocardia stercoris</name>
    <dbReference type="NCBI Taxonomy" id="2483361"/>
    <lineage>
        <taxon>Bacteria</taxon>
        <taxon>Bacillati</taxon>
        <taxon>Actinomycetota</taxon>
        <taxon>Actinomycetes</taxon>
        <taxon>Mycobacteriales</taxon>
        <taxon>Nocardiaceae</taxon>
        <taxon>Nocardia</taxon>
    </lineage>
</organism>
<feature type="transmembrane region" description="Helical" evidence="7">
    <location>
        <begin position="167"/>
        <end position="185"/>
    </location>
</feature>
<dbReference type="RefSeq" id="WP_122188304.1">
    <property type="nucleotide sequence ID" value="NZ_RFFH01000004.1"/>
</dbReference>
<accession>A0A3M2L5I7</accession>
<reference evidence="8 9" key="1">
    <citation type="submission" date="2018-10" db="EMBL/GenBank/DDBJ databases">
        <title>Isolation from cow dung.</title>
        <authorList>
            <person name="Ling L."/>
        </authorList>
    </citation>
    <scope>NUCLEOTIDE SEQUENCE [LARGE SCALE GENOMIC DNA]</scope>
    <source>
        <strain evidence="8 9">NEAU-LL90</strain>
    </source>
</reference>
<feature type="transmembrane region" description="Helical" evidence="7">
    <location>
        <begin position="93"/>
        <end position="114"/>
    </location>
</feature>
<dbReference type="InterPro" id="IPR023271">
    <property type="entry name" value="Aquaporin-like"/>
</dbReference>
<evidence type="ECO:0000256" key="3">
    <source>
        <dbReference type="ARBA" id="ARBA00022692"/>
    </source>
</evidence>
<dbReference type="InterPro" id="IPR034294">
    <property type="entry name" value="Aquaporin_transptr"/>
</dbReference>
<dbReference type="GO" id="GO:0015267">
    <property type="term" value="F:channel activity"/>
    <property type="evidence" value="ECO:0007669"/>
    <property type="project" value="InterPro"/>
</dbReference>
<dbReference type="InterPro" id="IPR022357">
    <property type="entry name" value="MIP_CS"/>
</dbReference>
<protein>
    <submittedName>
        <fullName evidence="8">Aquaporin Z</fullName>
    </submittedName>
</protein>
<gene>
    <name evidence="8" type="ORF">EBN03_13475</name>
</gene>
<feature type="transmembrane region" description="Helical" evidence="7">
    <location>
        <begin position="46"/>
        <end position="64"/>
    </location>
</feature>
<keyword evidence="4 7" id="KW-1133">Transmembrane helix</keyword>
<dbReference type="Proteomes" id="UP000279275">
    <property type="component" value="Unassembled WGS sequence"/>
</dbReference>
<evidence type="ECO:0000256" key="4">
    <source>
        <dbReference type="ARBA" id="ARBA00022989"/>
    </source>
</evidence>
<feature type="transmembrane region" description="Helical" evidence="7">
    <location>
        <begin position="205"/>
        <end position="226"/>
    </location>
</feature>
<keyword evidence="5 7" id="KW-0472">Membrane</keyword>
<dbReference type="GO" id="GO:0016020">
    <property type="term" value="C:membrane"/>
    <property type="evidence" value="ECO:0007669"/>
    <property type="project" value="UniProtKB-SubCell"/>
</dbReference>
<comment type="similarity">
    <text evidence="6">Belongs to the MIP/aquaporin (TC 1.A.8) family.</text>
</comment>